<reference evidence="3" key="3">
    <citation type="submission" date="2021-06" db="EMBL/GenBank/DDBJ databases">
        <title>Genomic Description and Analysis of Intracellular Bacteria, Candidatus Berkiella cookevillensis and Candidatus Berkiella aquae.</title>
        <authorList>
            <person name="Kidane D.T."/>
            <person name="Mehari Y.T."/>
            <person name="Rice F.C."/>
            <person name="Arivett B.A."/>
            <person name="Farone A.L."/>
            <person name="Berk S.G."/>
            <person name="Farone M.B."/>
        </authorList>
    </citation>
    <scope>NUCLEOTIDE SEQUENCE</scope>
    <source>
        <strain evidence="3">CC99</strain>
    </source>
</reference>
<feature type="chain" id="PRO_5043129809" description="Tetratricopeptide repeat protein" evidence="1">
    <location>
        <begin position="28"/>
        <end position="220"/>
    </location>
</feature>
<keyword evidence="1" id="KW-0732">Signal</keyword>
<dbReference type="EMBL" id="LKHV01000009">
    <property type="protein sequence ID" value="KRG18104.1"/>
    <property type="molecule type" value="Genomic_DNA"/>
</dbReference>
<evidence type="ECO:0000313" key="2">
    <source>
        <dbReference type="EMBL" id="KRG18104.1"/>
    </source>
</evidence>
<proteinExistence type="predicted"/>
<comment type="caution">
    <text evidence="2">The sequence shown here is derived from an EMBL/GenBank/DDBJ whole genome shotgun (WGS) entry which is preliminary data.</text>
</comment>
<protein>
    <recommendedName>
        <fullName evidence="5">Tetratricopeptide repeat protein</fullName>
    </recommendedName>
</protein>
<evidence type="ECO:0008006" key="5">
    <source>
        <dbReference type="Google" id="ProtNLM"/>
    </source>
</evidence>
<accession>A0A0Q9YPZ0</accession>
<dbReference type="AlphaFoldDB" id="A0A0Q9YPZ0"/>
<dbReference type="RefSeq" id="WP_057624929.1">
    <property type="nucleotide sequence ID" value="NZ_LKHV02000001.1"/>
</dbReference>
<evidence type="ECO:0000256" key="1">
    <source>
        <dbReference type="SAM" id="SignalP"/>
    </source>
</evidence>
<dbReference type="Proteomes" id="UP000051494">
    <property type="component" value="Unassembled WGS sequence"/>
</dbReference>
<keyword evidence="4" id="KW-1185">Reference proteome</keyword>
<evidence type="ECO:0000313" key="4">
    <source>
        <dbReference type="Proteomes" id="UP000051494"/>
    </source>
</evidence>
<dbReference type="OrthoDB" id="9812424at2"/>
<organism evidence="2">
    <name type="scientific">Candidatus Berkiella cookevillensis</name>
    <dbReference type="NCBI Taxonomy" id="437022"/>
    <lineage>
        <taxon>Bacteria</taxon>
        <taxon>Pseudomonadati</taxon>
        <taxon>Pseudomonadota</taxon>
        <taxon>Gammaproteobacteria</taxon>
        <taxon>Candidatus Berkiellales</taxon>
        <taxon>Candidatus Berkiellaceae</taxon>
        <taxon>Candidatus Berkiella</taxon>
    </lineage>
</organism>
<sequence length="220" mass="24577">MRSFVRMVLPFTIGLLLGLVFFPTVHAAPADQQVEQLRKEWAVIKYQTPQNQQLAKYELLIKKAETATKNFPGNPSVLTWHGTILSSYSATKGGLGALPYVKKARTLLEQAIKTNSRVENGFALAVLGTIYARVPGWPVAFGSKKTARSYLEAALKISPRGIDSNYYYGDFLVDVGEYQAAKQHLEIASQAPIRKGYELQDQGRKREIAESLAKLKKYLR</sequence>
<dbReference type="EMBL" id="LKHV02000001">
    <property type="protein sequence ID" value="MCS5709213.1"/>
    <property type="molecule type" value="Genomic_DNA"/>
</dbReference>
<feature type="signal peptide" evidence="1">
    <location>
        <begin position="1"/>
        <end position="27"/>
    </location>
</feature>
<evidence type="ECO:0000313" key="3">
    <source>
        <dbReference type="EMBL" id="MCS5709213.1"/>
    </source>
</evidence>
<dbReference type="Gene3D" id="1.25.40.10">
    <property type="entry name" value="Tetratricopeptide repeat domain"/>
    <property type="match status" value="1"/>
</dbReference>
<reference evidence="2" key="1">
    <citation type="submission" date="2015-09" db="EMBL/GenBank/DDBJ databases">
        <title>Draft Genome Sequences of Two Novel Amoeba-resistant Intranuclear Bacteria, Candidatus Berkiella cookevillensis and Candidatus Berkiella aquae.</title>
        <authorList>
            <person name="Mehari Y.T."/>
            <person name="Arivett B.A."/>
            <person name="Farone A.L."/>
            <person name="Gunderson J.H."/>
            <person name="Farone M.B."/>
        </authorList>
    </citation>
    <scope>NUCLEOTIDE SEQUENCE [LARGE SCALE GENOMIC DNA]</scope>
    <source>
        <strain evidence="2">CC99</strain>
    </source>
</reference>
<dbReference type="InterPro" id="IPR011990">
    <property type="entry name" value="TPR-like_helical_dom_sf"/>
</dbReference>
<dbReference type="STRING" id="437022.CC99x_01816"/>
<reference evidence="3" key="2">
    <citation type="journal article" date="2016" name="Genome Announc.">
        <title>Draft Genome Sequences of Two Novel Amoeba-Resistant Intranuclear Bacteria, 'Candidatus Berkiella cookevillensis' and 'Candidatus Berkiella aquae'.</title>
        <authorList>
            <person name="Mehari Y.T."/>
            <person name="Arivett B.A."/>
            <person name="Farone A.L."/>
            <person name="Gunderson J.H."/>
            <person name="Farone M.B."/>
        </authorList>
    </citation>
    <scope>NUCLEOTIDE SEQUENCE</scope>
    <source>
        <strain evidence="3">CC99</strain>
    </source>
</reference>
<name>A0A0Q9YPZ0_9GAMM</name>
<gene>
    <name evidence="3" type="ORF">CC99x_009880</name>
    <name evidence="2" type="ORF">CC99x_01816</name>
</gene>
<dbReference type="SUPFAM" id="SSF48452">
    <property type="entry name" value="TPR-like"/>
    <property type="match status" value="1"/>
</dbReference>